<dbReference type="EMBL" id="JAOYFB010000037">
    <property type="protein sequence ID" value="KAK4023611.1"/>
    <property type="molecule type" value="Genomic_DNA"/>
</dbReference>
<organism evidence="1 2">
    <name type="scientific">Daphnia magna</name>
    <dbReference type="NCBI Taxonomy" id="35525"/>
    <lineage>
        <taxon>Eukaryota</taxon>
        <taxon>Metazoa</taxon>
        <taxon>Ecdysozoa</taxon>
        <taxon>Arthropoda</taxon>
        <taxon>Crustacea</taxon>
        <taxon>Branchiopoda</taxon>
        <taxon>Diplostraca</taxon>
        <taxon>Cladocera</taxon>
        <taxon>Anomopoda</taxon>
        <taxon>Daphniidae</taxon>
        <taxon>Daphnia</taxon>
    </lineage>
</organism>
<evidence type="ECO:0000313" key="1">
    <source>
        <dbReference type="EMBL" id="KAK4023611.1"/>
    </source>
</evidence>
<reference evidence="1 2" key="1">
    <citation type="journal article" date="2023" name="Nucleic Acids Res.">
        <title>The hologenome of Daphnia magna reveals possible DNA methylation and microbiome-mediated evolution of the host genome.</title>
        <authorList>
            <person name="Chaturvedi A."/>
            <person name="Li X."/>
            <person name="Dhandapani V."/>
            <person name="Marshall H."/>
            <person name="Kissane S."/>
            <person name="Cuenca-Cambronero M."/>
            <person name="Asole G."/>
            <person name="Calvet F."/>
            <person name="Ruiz-Romero M."/>
            <person name="Marangio P."/>
            <person name="Guigo R."/>
            <person name="Rago D."/>
            <person name="Mirbahai L."/>
            <person name="Eastwood N."/>
            <person name="Colbourne J.K."/>
            <person name="Zhou J."/>
            <person name="Mallon E."/>
            <person name="Orsini L."/>
        </authorList>
    </citation>
    <scope>NUCLEOTIDE SEQUENCE [LARGE SCALE GENOMIC DNA]</scope>
    <source>
        <strain evidence="1">LRV0_1</strain>
    </source>
</reference>
<evidence type="ECO:0000313" key="2">
    <source>
        <dbReference type="Proteomes" id="UP001234178"/>
    </source>
</evidence>
<sequence>MQNPFNPKVKAAPVSPTYNTIVVGLTYFNNECGYRPYWLLSWHLPRYARSTGDIRKEKTCNEKYSKPFQESLVVVLVSIRE</sequence>
<name>A0ABR0AER0_9CRUS</name>
<protein>
    <submittedName>
        <fullName evidence="1">Uncharacterized protein</fullName>
    </submittedName>
</protein>
<keyword evidence="2" id="KW-1185">Reference proteome</keyword>
<dbReference type="Proteomes" id="UP001234178">
    <property type="component" value="Unassembled WGS sequence"/>
</dbReference>
<comment type="caution">
    <text evidence="1">The sequence shown here is derived from an EMBL/GenBank/DDBJ whole genome shotgun (WGS) entry which is preliminary data.</text>
</comment>
<proteinExistence type="predicted"/>
<accession>A0ABR0AER0</accession>
<gene>
    <name evidence="1" type="ORF">OUZ56_009011</name>
</gene>